<gene>
    <name evidence="1" type="ORF">RG298_002033</name>
</gene>
<comment type="caution">
    <text evidence="1">The sequence shown here is derived from an EMBL/GenBank/DDBJ whole genome shotgun (WGS) entry which is preliminary data.</text>
</comment>
<organism evidence="1">
    <name type="scientific">Providencia stuartii</name>
    <dbReference type="NCBI Taxonomy" id="588"/>
    <lineage>
        <taxon>Bacteria</taxon>
        <taxon>Pseudomonadati</taxon>
        <taxon>Pseudomonadota</taxon>
        <taxon>Gammaproteobacteria</taxon>
        <taxon>Enterobacterales</taxon>
        <taxon>Morganellaceae</taxon>
        <taxon>Providencia</taxon>
    </lineage>
</organism>
<dbReference type="AlphaFoldDB" id="A0AAI9GFX1"/>
<evidence type="ECO:0000313" key="1">
    <source>
        <dbReference type="EMBL" id="EMJ5134302.1"/>
    </source>
</evidence>
<reference evidence="1" key="1">
    <citation type="submission" date="2024-02" db="EMBL/GenBank/DDBJ databases">
        <authorList>
            <consortium name="Clinical and Environmental Microbiology Branch: Whole genome sequencing antimicrobial resistance pathogens in the healthcare setting"/>
        </authorList>
    </citation>
    <scope>NUCLEOTIDE SEQUENCE</scope>
    <source>
        <strain evidence="1">2021GO-0154</strain>
    </source>
</reference>
<name>A0AAI9GFX1_PROST</name>
<accession>A0AAI9GFX1</accession>
<proteinExistence type="predicted"/>
<protein>
    <submittedName>
        <fullName evidence="1">Uncharacterized protein</fullName>
    </submittedName>
</protein>
<dbReference type="EMBL" id="ABMABF030000006">
    <property type="protein sequence ID" value="EMJ5134302.1"/>
    <property type="molecule type" value="Genomic_DNA"/>
</dbReference>
<sequence>MENKRDIFGFRNPYSSKEDKKIRRDAEVKRLMALGHTKKFARQAAKRV</sequence>